<dbReference type="RefSeq" id="XP_008094506.1">
    <property type="nucleotide sequence ID" value="XM_008096315.1"/>
</dbReference>
<evidence type="ECO:0000256" key="7">
    <source>
        <dbReference type="ARBA" id="ARBA00023274"/>
    </source>
</evidence>
<dbReference type="Proteomes" id="UP000008782">
    <property type="component" value="Unassembled WGS sequence"/>
</dbReference>
<dbReference type="VEuPathDB" id="FungiDB:GLRG_05630"/>
<dbReference type="GO" id="GO:0005730">
    <property type="term" value="C:nucleolus"/>
    <property type="evidence" value="ECO:0007669"/>
    <property type="project" value="UniProtKB-SubCell"/>
</dbReference>
<comment type="similarity">
    <text evidence="3">Belongs to the RSA3 family.</text>
</comment>
<dbReference type="HOGENOM" id="CLU_176421_0_0_1"/>
<feature type="domain" description="Ribosome-assembly protein 3 C-terminal" evidence="9">
    <location>
        <begin position="11"/>
        <end position="56"/>
    </location>
</feature>
<dbReference type="STRING" id="645133.E3QHZ8"/>
<reference evidence="11" key="1">
    <citation type="journal article" date="2012" name="Nat. Genet.">
        <title>Lifestyle transitions in plant pathogenic Colletotrichum fungi deciphered by genome and transcriptome analyses.</title>
        <authorList>
            <person name="O'Connell R.J."/>
            <person name="Thon M.R."/>
            <person name="Hacquard S."/>
            <person name="Amyotte S.G."/>
            <person name="Kleemann J."/>
            <person name="Torres M.F."/>
            <person name="Damm U."/>
            <person name="Buiate E.A."/>
            <person name="Epstein L."/>
            <person name="Alkan N."/>
            <person name="Altmueller J."/>
            <person name="Alvarado-Balderrama L."/>
            <person name="Bauser C.A."/>
            <person name="Becker C."/>
            <person name="Birren B.W."/>
            <person name="Chen Z."/>
            <person name="Choi J."/>
            <person name="Crouch J.A."/>
            <person name="Duvick J.P."/>
            <person name="Farman M.A."/>
            <person name="Gan P."/>
            <person name="Heiman D."/>
            <person name="Henrissat B."/>
            <person name="Howard R.J."/>
            <person name="Kabbage M."/>
            <person name="Koch C."/>
            <person name="Kracher B."/>
            <person name="Kubo Y."/>
            <person name="Law A.D."/>
            <person name="Lebrun M.-H."/>
            <person name="Lee Y.-H."/>
            <person name="Miyara I."/>
            <person name="Moore N."/>
            <person name="Neumann U."/>
            <person name="Nordstroem K."/>
            <person name="Panaccione D.G."/>
            <person name="Panstruga R."/>
            <person name="Place M."/>
            <person name="Proctor R.H."/>
            <person name="Prusky D."/>
            <person name="Rech G."/>
            <person name="Reinhardt R."/>
            <person name="Rollins J.A."/>
            <person name="Rounsley S."/>
            <person name="Schardl C.L."/>
            <person name="Schwartz D.C."/>
            <person name="Shenoy N."/>
            <person name="Shirasu K."/>
            <person name="Sikhakolli U.R."/>
            <person name="Stueber K."/>
            <person name="Sukno S.A."/>
            <person name="Sweigard J.A."/>
            <person name="Takano Y."/>
            <person name="Takahara H."/>
            <person name="Trail F."/>
            <person name="van der Does H.C."/>
            <person name="Voll L.M."/>
            <person name="Will I."/>
            <person name="Young S."/>
            <person name="Zeng Q."/>
            <person name="Zhang J."/>
            <person name="Zhou S."/>
            <person name="Dickman M.B."/>
            <person name="Schulze-Lefert P."/>
            <person name="Ver Loren van Themaat E."/>
            <person name="Ma L.-J."/>
            <person name="Vaillancourt L.J."/>
        </authorList>
    </citation>
    <scope>NUCLEOTIDE SEQUENCE [LARGE SCALE GENOMIC DNA]</scope>
    <source>
        <strain evidence="11">M1.001 / M2 / FGSC 10212</strain>
    </source>
</reference>
<feature type="region of interest" description="Disordered" evidence="8">
    <location>
        <begin position="67"/>
        <end position="113"/>
    </location>
</feature>
<evidence type="ECO:0000256" key="6">
    <source>
        <dbReference type="ARBA" id="ARBA00023242"/>
    </source>
</evidence>
<dbReference type="eggNOG" id="ENOG502SBU9">
    <property type="taxonomic scope" value="Eukaryota"/>
</dbReference>
<evidence type="ECO:0000313" key="10">
    <source>
        <dbReference type="EMBL" id="EFQ30486.1"/>
    </source>
</evidence>
<keyword evidence="7" id="KW-0687">Ribonucleoprotein</keyword>
<dbReference type="InterPro" id="IPR028217">
    <property type="entry name" value="Rsa3_C"/>
</dbReference>
<accession>E3QHZ8</accession>
<dbReference type="OrthoDB" id="69550at2759"/>
<feature type="compositionally biased region" description="Basic and acidic residues" evidence="8">
    <location>
        <begin position="92"/>
        <end position="103"/>
    </location>
</feature>
<dbReference type="EMBL" id="GG697349">
    <property type="protein sequence ID" value="EFQ30486.1"/>
    <property type="molecule type" value="Genomic_DNA"/>
</dbReference>
<gene>
    <name evidence="10" type="ORF">GLRG_05630</name>
</gene>
<keyword evidence="11" id="KW-1185">Reference proteome</keyword>
<dbReference type="AlphaFoldDB" id="E3QHZ8"/>
<dbReference type="GeneID" id="24410995"/>
<dbReference type="PANTHER" id="PTHR28127">
    <property type="entry name" value="RIBOSOME ASSEMBLY PROTEIN 3"/>
    <property type="match status" value="1"/>
</dbReference>
<dbReference type="GO" id="GO:0030687">
    <property type="term" value="C:preribosome, large subunit precursor"/>
    <property type="evidence" value="ECO:0007669"/>
    <property type="project" value="TreeGrafter"/>
</dbReference>
<evidence type="ECO:0000256" key="4">
    <source>
        <dbReference type="ARBA" id="ARBA00015339"/>
    </source>
</evidence>
<name>E3QHZ8_COLGM</name>
<evidence type="ECO:0000256" key="2">
    <source>
        <dbReference type="ARBA" id="ARBA00004604"/>
    </source>
</evidence>
<dbReference type="GO" id="GO:0000027">
    <property type="term" value="P:ribosomal large subunit assembly"/>
    <property type="evidence" value="ECO:0007669"/>
    <property type="project" value="TreeGrafter"/>
</dbReference>
<comment type="function">
    <text evidence="1">Required for efficient biogenesis of the 60S ribosomal subunit.</text>
</comment>
<evidence type="ECO:0000256" key="5">
    <source>
        <dbReference type="ARBA" id="ARBA00022517"/>
    </source>
</evidence>
<keyword evidence="5" id="KW-0690">Ribosome biogenesis</keyword>
<comment type="subcellular location">
    <subcellularLocation>
        <location evidence="2">Nucleus</location>
        <location evidence="2">Nucleolus</location>
    </subcellularLocation>
</comment>
<organism evidence="11">
    <name type="scientific">Colletotrichum graminicola (strain M1.001 / M2 / FGSC 10212)</name>
    <name type="common">Maize anthracnose fungus</name>
    <name type="synonym">Glomerella graminicola</name>
    <dbReference type="NCBI Taxonomy" id="645133"/>
    <lineage>
        <taxon>Eukaryota</taxon>
        <taxon>Fungi</taxon>
        <taxon>Dikarya</taxon>
        <taxon>Ascomycota</taxon>
        <taxon>Pezizomycotina</taxon>
        <taxon>Sordariomycetes</taxon>
        <taxon>Hypocreomycetidae</taxon>
        <taxon>Glomerellales</taxon>
        <taxon>Glomerellaceae</taxon>
        <taxon>Colletotrichum</taxon>
        <taxon>Colletotrichum graminicola species complex</taxon>
    </lineage>
</organism>
<evidence type="ECO:0000259" key="9">
    <source>
        <dbReference type="Pfam" id="PF14615"/>
    </source>
</evidence>
<proteinExistence type="inferred from homology"/>
<evidence type="ECO:0000313" key="11">
    <source>
        <dbReference type="Proteomes" id="UP000008782"/>
    </source>
</evidence>
<keyword evidence="6" id="KW-0539">Nucleus</keyword>
<dbReference type="InterPro" id="IPR051898">
    <property type="entry name" value="Ribosome_Assembly_3"/>
</dbReference>
<protein>
    <recommendedName>
        <fullName evidence="4">Ribosome assembly protein 3</fullName>
    </recommendedName>
</protein>
<dbReference type="PANTHER" id="PTHR28127:SF1">
    <property type="entry name" value="RIBOSOME ASSEMBLY PROTEIN 3"/>
    <property type="match status" value="1"/>
</dbReference>
<evidence type="ECO:0000256" key="3">
    <source>
        <dbReference type="ARBA" id="ARBA00006256"/>
    </source>
</evidence>
<evidence type="ECO:0000256" key="1">
    <source>
        <dbReference type="ARBA" id="ARBA00003035"/>
    </source>
</evidence>
<dbReference type="Pfam" id="PF14615">
    <property type="entry name" value="Rsa3"/>
    <property type="match status" value="1"/>
</dbReference>
<evidence type="ECO:0000256" key="8">
    <source>
        <dbReference type="SAM" id="MobiDB-lite"/>
    </source>
</evidence>
<sequence length="113" mass="12430">MAATTAASQEFAAFYLQRTTQEFAEDLDKVREADDFKADSVPFLVHALQQGTALYSALDQERVVKPPAATAAATENEDVDMTETVAAEVEEKEEKSGKKEKKDKSKKKRKSSG</sequence>
<feature type="compositionally biased region" description="Basic residues" evidence="8">
    <location>
        <begin position="104"/>
        <end position="113"/>
    </location>
</feature>